<keyword evidence="2" id="KW-0560">Oxidoreductase</keyword>
<dbReference type="InterPro" id="IPR050744">
    <property type="entry name" value="AI-2_Isomerase_LsrG"/>
</dbReference>
<evidence type="ECO:0000313" key="2">
    <source>
        <dbReference type="EMBL" id="SEE25995.1"/>
    </source>
</evidence>
<sequence length="113" mass="13019">MTYHRRMIFIVVKFPVKPEHVEEWPKHVEAFTQATRAEPGNLWFEWSRSLEDPHTYVLVEAFQDGTGEAHVNSDHFRAGLEAMRPLLRRTPDIVSTTIEGANGWNAMGELTID</sequence>
<dbReference type="SUPFAM" id="SSF54909">
    <property type="entry name" value="Dimeric alpha+beta barrel"/>
    <property type="match status" value="1"/>
</dbReference>
<dbReference type="PANTHER" id="PTHR33336:SF3">
    <property type="entry name" value="ABM DOMAIN-CONTAINING PROTEIN"/>
    <property type="match status" value="1"/>
</dbReference>
<feature type="domain" description="ABM" evidence="1">
    <location>
        <begin position="7"/>
        <end position="80"/>
    </location>
</feature>
<keyword evidence="2" id="KW-0503">Monooxygenase</keyword>
<reference evidence="2 3" key="1">
    <citation type="submission" date="2016-10" db="EMBL/GenBank/DDBJ databases">
        <authorList>
            <person name="de Groot N.N."/>
        </authorList>
    </citation>
    <scope>NUCLEOTIDE SEQUENCE [LARGE SCALE GENOMIC DNA]</scope>
    <source>
        <strain evidence="2 3">DSM 40306</strain>
    </source>
</reference>
<evidence type="ECO:0000259" key="1">
    <source>
        <dbReference type="Pfam" id="PF03992"/>
    </source>
</evidence>
<proteinExistence type="predicted"/>
<organism evidence="2 3">
    <name type="scientific">Streptomyces misionensis</name>
    <dbReference type="NCBI Taxonomy" id="67331"/>
    <lineage>
        <taxon>Bacteria</taxon>
        <taxon>Bacillati</taxon>
        <taxon>Actinomycetota</taxon>
        <taxon>Actinomycetes</taxon>
        <taxon>Kitasatosporales</taxon>
        <taxon>Streptomycetaceae</taxon>
        <taxon>Streptomyces</taxon>
    </lineage>
</organism>
<dbReference type="PANTHER" id="PTHR33336">
    <property type="entry name" value="QUINOL MONOOXYGENASE YGIN-RELATED"/>
    <property type="match status" value="1"/>
</dbReference>
<dbReference type="STRING" id="67331.SAMN04490357_7451"/>
<gene>
    <name evidence="2" type="ORF">SAMN04490357_7451</name>
</gene>
<dbReference type="Gene3D" id="3.30.70.100">
    <property type="match status" value="1"/>
</dbReference>
<dbReference type="Pfam" id="PF03992">
    <property type="entry name" value="ABM"/>
    <property type="match status" value="1"/>
</dbReference>
<dbReference type="GO" id="GO:0004497">
    <property type="term" value="F:monooxygenase activity"/>
    <property type="evidence" value="ECO:0007669"/>
    <property type="project" value="UniProtKB-KW"/>
</dbReference>
<protein>
    <submittedName>
        <fullName evidence="2">Quinol monooxygenase YgiN</fullName>
    </submittedName>
</protein>
<accession>A0A1H5HDS2</accession>
<name>A0A1H5HDS2_9ACTN</name>
<dbReference type="Proteomes" id="UP000182375">
    <property type="component" value="Unassembled WGS sequence"/>
</dbReference>
<dbReference type="EMBL" id="FNTD01000004">
    <property type="protein sequence ID" value="SEE25995.1"/>
    <property type="molecule type" value="Genomic_DNA"/>
</dbReference>
<dbReference type="InterPro" id="IPR011008">
    <property type="entry name" value="Dimeric_a/b-barrel"/>
</dbReference>
<dbReference type="AlphaFoldDB" id="A0A1H5HDS2"/>
<evidence type="ECO:0000313" key="3">
    <source>
        <dbReference type="Proteomes" id="UP000182375"/>
    </source>
</evidence>
<dbReference type="InterPro" id="IPR007138">
    <property type="entry name" value="ABM_dom"/>
</dbReference>